<keyword evidence="7 13" id="KW-0791">Threonine biosynthesis</keyword>
<dbReference type="PANTHER" id="PTHR20861:SF1">
    <property type="entry name" value="HOMOSERINE KINASE"/>
    <property type="match status" value="1"/>
</dbReference>
<protein>
    <recommendedName>
        <fullName evidence="4 13">Homoserine kinase</fullName>
        <shortName evidence="13">HK</shortName>
        <shortName evidence="13">HSK</shortName>
        <ecNumber evidence="3 13">2.7.1.39</ecNumber>
    </recommendedName>
</protein>
<evidence type="ECO:0000256" key="10">
    <source>
        <dbReference type="ARBA" id="ARBA00022840"/>
    </source>
</evidence>
<dbReference type="InterPro" id="IPR014721">
    <property type="entry name" value="Ribsml_uS5_D2-typ_fold_subgr"/>
</dbReference>
<keyword evidence="10 13" id="KW-0067">ATP-binding</keyword>
<dbReference type="InterPro" id="IPR006203">
    <property type="entry name" value="GHMP_knse_ATP-bd_CS"/>
</dbReference>
<evidence type="ECO:0000256" key="7">
    <source>
        <dbReference type="ARBA" id="ARBA00022697"/>
    </source>
</evidence>
<keyword evidence="16" id="KW-1185">Reference proteome</keyword>
<accession>A0ABT4U268</accession>
<evidence type="ECO:0000256" key="1">
    <source>
        <dbReference type="ARBA" id="ARBA00005015"/>
    </source>
</evidence>
<dbReference type="PANTHER" id="PTHR20861">
    <property type="entry name" value="HOMOSERINE/4-DIPHOSPHOCYTIDYL-2-C-METHYL-D-ERYTHRITOL KINASE"/>
    <property type="match status" value="1"/>
</dbReference>
<evidence type="ECO:0000256" key="9">
    <source>
        <dbReference type="ARBA" id="ARBA00022777"/>
    </source>
</evidence>
<dbReference type="PRINTS" id="PR00958">
    <property type="entry name" value="HOMSERKINASE"/>
</dbReference>
<dbReference type="PROSITE" id="PS00627">
    <property type="entry name" value="GHMP_KINASES_ATP"/>
    <property type="match status" value="1"/>
</dbReference>
<feature type="binding site" evidence="13">
    <location>
        <begin position="93"/>
        <end position="103"/>
    </location>
    <ligand>
        <name>ATP</name>
        <dbReference type="ChEBI" id="CHEBI:30616"/>
    </ligand>
</feature>
<evidence type="ECO:0000256" key="5">
    <source>
        <dbReference type="ARBA" id="ARBA00022605"/>
    </source>
</evidence>
<dbReference type="InterPro" id="IPR000870">
    <property type="entry name" value="Homoserine_kinase"/>
</dbReference>
<dbReference type="EC" id="2.7.1.39" evidence="3 13"/>
<dbReference type="SUPFAM" id="SSF54211">
    <property type="entry name" value="Ribosomal protein S5 domain 2-like"/>
    <property type="match status" value="1"/>
</dbReference>
<comment type="subcellular location">
    <subcellularLocation>
        <location evidence="13">Cytoplasm</location>
    </subcellularLocation>
</comment>
<dbReference type="Proteomes" id="UP001527866">
    <property type="component" value="Unassembled WGS sequence"/>
</dbReference>
<reference evidence="15 16" key="1">
    <citation type="submission" date="2023-01" db="EMBL/GenBank/DDBJ databases">
        <title>Draft genome sequence of Nocardiopsis sp. RSe5-2 isolated from halophytes.</title>
        <authorList>
            <person name="Duangmal K."/>
            <person name="Chantavorakit T."/>
        </authorList>
    </citation>
    <scope>NUCLEOTIDE SEQUENCE [LARGE SCALE GENOMIC DNA]</scope>
    <source>
        <strain evidence="15 16">RSe5-2</strain>
    </source>
</reference>
<comment type="similarity">
    <text evidence="2 13">Belongs to the GHMP kinase family. Homoserine kinase subfamily.</text>
</comment>
<comment type="caution">
    <text evidence="15">The sequence shown here is derived from an EMBL/GenBank/DDBJ whole genome shotgun (WGS) entry which is preliminary data.</text>
</comment>
<dbReference type="InterPro" id="IPR036554">
    <property type="entry name" value="GHMP_kinase_C_sf"/>
</dbReference>
<dbReference type="Gene3D" id="3.30.230.10">
    <property type="match status" value="1"/>
</dbReference>
<keyword evidence="13" id="KW-0963">Cytoplasm</keyword>
<dbReference type="InterPro" id="IPR006204">
    <property type="entry name" value="GHMP_kinase_N_dom"/>
</dbReference>
<evidence type="ECO:0000256" key="3">
    <source>
        <dbReference type="ARBA" id="ARBA00012078"/>
    </source>
</evidence>
<gene>
    <name evidence="13 15" type="primary">thrB</name>
    <name evidence="15" type="ORF">O4J56_07415</name>
</gene>
<dbReference type="GO" id="GO:0004413">
    <property type="term" value="F:homoserine kinase activity"/>
    <property type="evidence" value="ECO:0007669"/>
    <property type="project" value="UniProtKB-EC"/>
</dbReference>
<keyword evidence="5 13" id="KW-0028">Amino-acid biosynthesis</keyword>
<evidence type="ECO:0000259" key="14">
    <source>
        <dbReference type="Pfam" id="PF00288"/>
    </source>
</evidence>
<keyword evidence="8 13" id="KW-0547">Nucleotide-binding</keyword>
<dbReference type="Gene3D" id="3.30.70.890">
    <property type="entry name" value="GHMP kinase, C-terminal domain"/>
    <property type="match status" value="1"/>
</dbReference>
<dbReference type="InterPro" id="IPR020568">
    <property type="entry name" value="Ribosomal_Su5_D2-typ_SF"/>
</dbReference>
<dbReference type="HAMAP" id="MF_00384">
    <property type="entry name" value="Homoser_kinase"/>
    <property type="match status" value="1"/>
</dbReference>
<dbReference type="NCBIfam" id="TIGR00191">
    <property type="entry name" value="thrB"/>
    <property type="match status" value="1"/>
</dbReference>
<evidence type="ECO:0000313" key="16">
    <source>
        <dbReference type="Proteomes" id="UP001527866"/>
    </source>
</evidence>
<evidence type="ECO:0000256" key="11">
    <source>
        <dbReference type="ARBA" id="ARBA00049375"/>
    </source>
</evidence>
<dbReference type="SUPFAM" id="SSF55060">
    <property type="entry name" value="GHMP Kinase, C-terminal domain"/>
    <property type="match status" value="1"/>
</dbReference>
<evidence type="ECO:0000256" key="6">
    <source>
        <dbReference type="ARBA" id="ARBA00022679"/>
    </source>
</evidence>
<sequence length="331" mass="33992">MSAAPAGVRVRTPATSANLGPGFDAMGLALDLHDEVEARVRDDGRVRVAVEGEGAGTVPEGPDHLVARAFRAAYEAAGERPPGVELRCRNAVPHGRGLGSSASAITAGVAAAAALMRRVGPGGDVDRDWVFGTAADIEGHPDNVAPCVYGGFTLSWGGRGAWRALRLEPDPRLRPVVCVPDAELSTEAARGLLPAEVPHADAAFTAGRAALLTAAVSGHPELLLEATEDRLHERYRAAAMPDSARLAADLRGRDGLPAVVSGAGPTVLVLAADGGTGARNAPVAGDAGQIHRDAVDSIHARTGTGWHIRPLAIDPAGVRISSPRSLTSVEE</sequence>
<evidence type="ECO:0000256" key="13">
    <source>
        <dbReference type="HAMAP-Rule" id="MF_00384"/>
    </source>
</evidence>
<evidence type="ECO:0000256" key="8">
    <source>
        <dbReference type="ARBA" id="ARBA00022741"/>
    </source>
</evidence>
<name>A0ABT4U268_9ACTN</name>
<evidence type="ECO:0000256" key="4">
    <source>
        <dbReference type="ARBA" id="ARBA00017858"/>
    </source>
</evidence>
<proteinExistence type="inferred from homology"/>
<keyword evidence="6 13" id="KW-0808">Transferase</keyword>
<evidence type="ECO:0000256" key="12">
    <source>
        <dbReference type="ARBA" id="ARBA00049954"/>
    </source>
</evidence>
<comment type="catalytic activity">
    <reaction evidence="11 13">
        <text>L-homoserine + ATP = O-phospho-L-homoserine + ADP + H(+)</text>
        <dbReference type="Rhea" id="RHEA:13985"/>
        <dbReference type="ChEBI" id="CHEBI:15378"/>
        <dbReference type="ChEBI" id="CHEBI:30616"/>
        <dbReference type="ChEBI" id="CHEBI:57476"/>
        <dbReference type="ChEBI" id="CHEBI:57590"/>
        <dbReference type="ChEBI" id="CHEBI:456216"/>
        <dbReference type="EC" id="2.7.1.39"/>
    </reaction>
</comment>
<evidence type="ECO:0000313" key="15">
    <source>
        <dbReference type="EMBL" id="MDA2810462.1"/>
    </source>
</evidence>
<dbReference type="EMBL" id="JAQFWQ010000014">
    <property type="protein sequence ID" value="MDA2810462.1"/>
    <property type="molecule type" value="Genomic_DNA"/>
</dbReference>
<evidence type="ECO:0000256" key="2">
    <source>
        <dbReference type="ARBA" id="ARBA00007370"/>
    </source>
</evidence>
<dbReference type="Pfam" id="PF00288">
    <property type="entry name" value="GHMP_kinases_N"/>
    <property type="match status" value="1"/>
</dbReference>
<keyword evidence="9 13" id="KW-0418">Kinase</keyword>
<feature type="domain" description="GHMP kinase N-terminal" evidence="14">
    <location>
        <begin position="65"/>
        <end position="151"/>
    </location>
</feature>
<comment type="pathway">
    <text evidence="1 13">Amino-acid biosynthesis; L-threonine biosynthesis; L-threonine from L-aspartate: step 4/5.</text>
</comment>
<dbReference type="RefSeq" id="WP_270684594.1">
    <property type="nucleotide sequence ID" value="NZ_JAQFWQ010000014.1"/>
</dbReference>
<dbReference type="PIRSF" id="PIRSF000676">
    <property type="entry name" value="Homoser_kin"/>
    <property type="match status" value="1"/>
</dbReference>
<comment type="function">
    <text evidence="12 13">Catalyzes the ATP-dependent phosphorylation of L-homoserine to L-homoserine phosphate.</text>
</comment>
<organism evidence="15 16">
    <name type="scientific">Nocardiopsis endophytica</name>
    <dbReference type="NCBI Taxonomy" id="3018445"/>
    <lineage>
        <taxon>Bacteria</taxon>
        <taxon>Bacillati</taxon>
        <taxon>Actinomycetota</taxon>
        <taxon>Actinomycetes</taxon>
        <taxon>Streptosporangiales</taxon>
        <taxon>Nocardiopsidaceae</taxon>
        <taxon>Nocardiopsis</taxon>
    </lineage>
</organism>